<dbReference type="Proteomes" id="UP000065151">
    <property type="component" value="Chromosome"/>
</dbReference>
<organism evidence="2">
    <name type="scientific">Pseudarthrobacter sulfonivorans</name>
    <dbReference type="NCBI Taxonomy" id="121292"/>
    <lineage>
        <taxon>Bacteria</taxon>
        <taxon>Bacillati</taxon>
        <taxon>Actinomycetota</taxon>
        <taxon>Actinomycetes</taxon>
        <taxon>Micrococcales</taxon>
        <taxon>Micrococcaceae</taxon>
        <taxon>Pseudarthrobacter</taxon>
    </lineage>
</organism>
<proteinExistence type="predicted"/>
<reference evidence="2 3" key="1">
    <citation type="submission" date="2015-12" db="EMBL/GenBank/DDBJ databases">
        <authorList>
            <person name="Shamseldin A."/>
            <person name="Moawad H."/>
            <person name="Abd El-Rahim W.M."/>
            <person name="Sadowsky M.J."/>
        </authorList>
    </citation>
    <scope>NUCLEOTIDE SEQUENCE [LARGE SCALE GENOMIC DNA]</scope>
    <source>
        <strain evidence="2 3">Ar51</strain>
    </source>
</reference>
<sequence>MPATVRALRWARRMGQSSSMGARREITKKHAAEYAKASKKAKGVMLDHLVATTGWSRPTRGGP</sequence>
<gene>
    <name evidence="2" type="ORF">AU252_08685</name>
</gene>
<dbReference type="KEGG" id="psul:AU252_08685"/>
<feature type="region of interest" description="Disordered" evidence="1">
    <location>
        <begin position="1"/>
        <end position="26"/>
    </location>
</feature>
<evidence type="ECO:0000313" key="3">
    <source>
        <dbReference type="Proteomes" id="UP000065151"/>
    </source>
</evidence>
<dbReference type="AlphaFoldDB" id="A0A0U3Q3K0"/>
<name>A0A0U3Q3K0_9MICC</name>
<dbReference type="EMBL" id="CP013747">
    <property type="protein sequence ID" value="ALV41214.1"/>
    <property type="molecule type" value="Genomic_DNA"/>
</dbReference>
<accession>A0A0U3Q3K0</accession>
<protein>
    <submittedName>
        <fullName evidence="2">Uncharacterized protein</fullName>
    </submittedName>
</protein>
<evidence type="ECO:0000313" key="2">
    <source>
        <dbReference type="EMBL" id="ALV41214.1"/>
    </source>
</evidence>
<evidence type="ECO:0000256" key="1">
    <source>
        <dbReference type="SAM" id="MobiDB-lite"/>
    </source>
</evidence>